<organism evidence="1 2">
    <name type="scientific">Racocetra persica</name>
    <dbReference type="NCBI Taxonomy" id="160502"/>
    <lineage>
        <taxon>Eukaryota</taxon>
        <taxon>Fungi</taxon>
        <taxon>Fungi incertae sedis</taxon>
        <taxon>Mucoromycota</taxon>
        <taxon>Glomeromycotina</taxon>
        <taxon>Glomeromycetes</taxon>
        <taxon>Diversisporales</taxon>
        <taxon>Gigasporaceae</taxon>
        <taxon>Racocetra</taxon>
    </lineage>
</organism>
<keyword evidence="2" id="KW-1185">Reference proteome</keyword>
<reference evidence="1" key="1">
    <citation type="submission" date="2021-06" db="EMBL/GenBank/DDBJ databases">
        <authorList>
            <person name="Kallberg Y."/>
            <person name="Tangrot J."/>
            <person name="Rosling A."/>
        </authorList>
    </citation>
    <scope>NUCLEOTIDE SEQUENCE</scope>
    <source>
        <strain evidence="1">MA461A</strain>
    </source>
</reference>
<dbReference type="EMBL" id="CAJVQC010003224">
    <property type="protein sequence ID" value="CAG8523282.1"/>
    <property type="molecule type" value="Genomic_DNA"/>
</dbReference>
<proteinExistence type="predicted"/>
<accession>A0ACA9LGQ9</accession>
<feature type="non-terminal residue" evidence="1">
    <location>
        <position position="1"/>
    </location>
</feature>
<evidence type="ECO:0000313" key="2">
    <source>
        <dbReference type="Proteomes" id="UP000789920"/>
    </source>
</evidence>
<gene>
    <name evidence="1" type="ORF">RPERSI_LOCUS2801</name>
</gene>
<comment type="caution">
    <text evidence="1">The sequence shown here is derived from an EMBL/GenBank/DDBJ whole genome shotgun (WGS) entry which is preliminary data.</text>
</comment>
<protein>
    <submittedName>
        <fullName evidence="1">16580_t:CDS:1</fullName>
    </submittedName>
</protein>
<dbReference type="Proteomes" id="UP000789920">
    <property type="component" value="Unassembled WGS sequence"/>
</dbReference>
<sequence length="432" mass="49503">TVFVREDPKFLYILPQYSQFISAIQEKNPVYILLQVPDIDSNLQNKSLVPLIPGYKNEFGTDRLTSTENVKWLHGFIGAKYSNIFDLEYKYYKAEKEMNTIIKSAKRDADHLETKIEQENQPNLHVLILISQPITACGFSVKINITCNKYSTTIFYKNEIARINYSKLVAGAGLVEESAKNSANFALHAACEQIQAQNKHILEVSFDNSWSHIREASQASGEFIYNGNIKGYRKLQIYKNKKGETITINEENYNSSSKQIEHANLIRSIAKITLILIKYNIVLGVAVDRDLNTVYAACIHASDDNYPLIIDKNLYQIYYDIIVEHLFDNHSQCWSKIYWKVGNPDLVLSEPNLVGKSSIQLNALKAFLKGITQLAPHQNLITKMRTSQNESINKIKLNYTDKKQNYPKSYRTRHALAVIYNNNGFLKMLQIL</sequence>
<name>A0ACA9LGQ9_9GLOM</name>
<evidence type="ECO:0000313" key="1">
    <source>
        <dbReference type="EMBL" id="CAG8523282.1"/>
    </source>
</evidence>